<dbReference type="Pfam" id="PF05368">
    <property type="entry name" value="NmrA"/>
    <property type="match status" value="1"/>
</dbReference>
<proteinExistence type="inferred from homology"/>
<keyword evidence="2" id="KW-0521">NADP</keyword>
<dbReference type="InterPro" id="IPR008030">
    <property type="entry name" value="NmrA-like"/>
</dbReference>
<gene>
    <name evidence="5" type="ORF">SBRCBS47491_009451</name>
</gene>
<dbReference type="EMBL" id="CAWUHC010000149">
    <property type="protein sequence ID" value="CAK7235896.1"/>
    <property type="molecule type" value="Genomic_DNA"/>
</dbReference>
<evidence type="ECO:0000256" key="2">
    <source>
        <dbReference type="ARBA" id="ARBA00022857"/>
    </source>
</evidence>
<evidence type="ECO:0000259" key="4">
    <source>
        <dbReference type="Pfam" id="PF05368"/>
    </source>
</evidence>
<evidence type="ECO:0000256" key="1">
    <source>
        <dbReference type="ARBA" id="ARBA00005725"/>
    </source>
</evidence>
<feature type="domain" description="NmrA-like" evidence="4">
    <location>
        <begin position="4"/>
        <end position="239"/>
    </location>
</feature>
<dbReference type="InterPro" id="IPR036291">
    <property type="entry name" value="NAD(P)-bd_dom_sf"/>
</dbReference>
<dbReference type="InterPro" id="IPR051609">
    <property type="entry name" value="NmrA/Isoflavone_reductase-like"/>
</dbReference>
<name>A0ABP0CY01_9PEZI</name>
<dbReference type="SUPFAM" id="SSF51735">
    <property type="entry name" value="NAD(P)-binding Rossmann-fold domains"/>
    <property type="match status" value="1"/>
</dbReference>
<sequence>MLNIAVAGGLGHMGRTLVEVLRESLPQTTTFVLGRKTPEDEASKKSFLAVDYADVTATSKTLADNKIGTIISAIGVQDPTSSASQVSLVEAAVQSGSVTRFVASDWGAEHAKDSYMYPFRHAAIEALEKTSLQYTTVINGYFLECYGSPHVKSYLPALTFGIDIANKAAAIPGTGDDTFAVTYSFDVAKFVVKLLTLDTWEPTTYLYGDRVTFNQLLKLAEEARGAKFTVAYDSPEMLAMHQVTELPAQAAMYPFMPKPMLQGVMAMFGQWVVAGRFDVLVEKTLNAKFPEVKTSSAVDIIGKWKGQ</sequence>
<evidence type="ECO:0000313" key="5">
    <source>
        <dbReference type="EMBL" id="CAK7235896.1"/>
    </source>
</evidence>
<comment type="caution">
    <text evidence="5">The sequence shown here is derived from an EMBL/GenBank/DDBJ whole genome shotgun (WGS) entry which is preliminary data.</text>
</comment>
<protein>
    <recommendedName>
        <fullName evidence="4">NmrA-like domain-containing protein</fullName>
    </recommendedName>
</protein>
<keyword evidence="6" id="KW-1185">Reference proteome</keyword>
<dbReference type="Gene3D" id="3.40.50.720">
    <property type="entry name" value="NAD(P)-binding Rossmann-like Domain"/>
    <property type="match status" value="1"/>
</dbReference>
<accession>A0ABP0CY01</accession>
<dbReference type="Proteomes" id="UP001642406">
    <property type="component" value="Unassembled WGS sequence"/>
</dbReference>
<evidence type="ECO:0000256" key="3">
    <source>
        <dbReference type="ARBA" id="ARBA00023002"/>
    </source>
</evidence>
<reference evidence="5 6" key="1">
    <citation type="submission" date="2024-01" db="EMBL/GenBank/DDBJ databases">
        <authorList>
            <person name="Allen C."/>
            <person name="Tagirdzhanova G."/>
        </authorList>
    </citation>
    <scope>NUCLEOTIDE SEQUENCE [LARGE SCALE GENOMIC DNA]</scope>
</reference>
<comment type="similarity">
    <text evidence="1">Belongs to the NmrA-type oxidoreductase family. Isoflavone reductase subfamily.</text>
</comment>
<dbReference type="PANTHER" id="PTHR47706">
    <property type="entry name" value="NMRA-LIKE FAMILY PROTEIN"/>
    <property type="match status" value="1"/>
</dbReference>
<dbReference type="Gene3D" id="3.90.25.10">
    <property type="entry name" value="UDP-galactose 4-epimerase, domain 1"/>
    <property type="match status" value="1"/>
</dbReference>
<evidence type="ECO:0000313" key="6">
    <source>
        <dbReference type="Proteomes" id="UP001642406"/>
    </source>
</evidence>
<organism evidence="5 6">
    <name type="scientific">Sporothrix bragantina</name>
    <dbReference type="NCBI Taxonomy" id="671064"/>
    <lineage>
        <taxon>Eukaryota</taxon>
        <taxon>Fungi</taxon>
        <taxon>Dikarya</taxon>
        <taxon>Ascomycota</taxon>
        <taxon>Pezizomycotina</taxon>
        <taxon>Sordariomycetes</taxon>
        <taxon>Sordariomycetidae</taxon>
        <taxon>Ophiostomatales</taxon>
        <taxon>Ophiostomataceae</taxon>
        <taxon>Sporothrix</taxon>
    </lineage>
</organism>
<dbReference type="PANTHER" id="PTHR47706:SF4">
    <property type="entry name" value="NMRA-LIKE DOMAIN-CONTAINING PROTEIN"/>
    <property type="match status" value="1"/>
</dbReference>
<keyword evidence="3" id="KW-0560">Oxidoreductase</keyword>